<dbReference type="Pfam" id="PF00144">
    <property type="entry name" value="Beta-lactamase"/>
    <property type="match status" value="1"/>
</dbReference>
<reference evidence="2 3" key="1">
    <citation type="submission" date="2019-08" db="EMBL/GenBank/DDBJ databases">
        <title>Bacillus genomes from the desert of Cuatro Cienegas, Coahuila.</title>
        <authorList>
            <person name="Olmedo-Alvarez G."/>
        </authorList>
    </citation>
    <scope>NUCLEOTIDE SEQUENCE [LARGE SCALE GENOMIC DNA]</scope>
    <source>
        <strain evidence="2 3">CH108_3D</strain>
    </source>
</reference>
<comment type="caution">
    <text evidence="2">The sequence shown here is derived from an EMBL/GenBank/DDBJ whole genome shotgun (WGS) entry which is preliminary data.</text>
</comment>
<dbReference type="PANTHER" id="PTHR46825:SF9">
    <property type="entry name" value="BETA-LACTAMASE-RELATED DOMAIN-CONTAINING PROTEIN"/>
    <property type="match status" value="1"/>
</dbReference>
<evidence type="ECO:0000259" key="1">
    <source>
        <dbReference type="Pfam" id="PF00144"/>
    </source>
</evidence>
<dbReference type="InterPro" id="IPR050491">
    <property type="entry name" value="AmpC-like"/>
</dbReference>
<proteinExistence type="predicted"/>
<dbReference type="PANTHER" id="PTHR46825">
    <property type="entry name" value="D-ALANYL-D-ALANINE-CARBOXYPEPTIDASE/ENDOPEPTIDASE AMPH"/>
    <property type="match status" value="1"/>
</dbReference>
<dbReference type="Gene3D" id="3.40.710.10">
    <property type="entry name" value="DD-peptidase/beta-lactamase superfamily"/>
    <property type="match status" value="1"/>
</dbReference>
<protein>
    <submittedName>
        <fullName evidence="2">Beta-lactamase family protein</fullName>
    </submittedName>
</protein>
<feature type="domain" description="Beta-lactamase-related" evidence="1">
    <location>
        <begin position="41"/>
        <end position="385"/>
    </location>
</feature>
<dbReference type="EMBL" id="VTEQ01000008">
    <property type="protein sequence ID" value="TYS49512.1"/>
    <property type="molecule type" value="Genomic_DNA"/>
</dbReference>
<organism evidence="2 3">
    <name type="scientific">Rossellomorea marisflavi</name>
    <dbReference type="NCBI Taxonomy" id="189381"/>
    <lineage>
        <taxon>Bacteria</taxon>
        <taxon>Bacillati</taxon>
        <taxon>Bacillota</taxon>
        <taxon>Bacilli</taxon>
        <taxon>Bacillales</taxon>
        <taxon>Bacillaceae</taxon>
        <taxon>Rossellomorea</taxon>
    </lineage>
</organism>
<dbReference type="SUPFAM" id="SSF56601">
    <property type="entry name" value="beta-lactamase/transpeptidase-like"/>
    <property type="match status" value="1"/>
</dbReference>
<accession>A0A5D4RJF0</accession>
<name>A0A5D4RJF0_9BACI</name>
<gene>
    <name evidence="2" type="ORF">FZC83_19900</name>
</gene>
<dbReference type="InterPro" id="IPR012338">
    <property type="entry name" value="Beta-lactam/transpept-like"/>
</dbReference>
<evidence type="ECO:0000313" key="3">
    <source>
        <dbReference type="Proteomes" id="UP000322997"/>
    </source>
</evidence>
<dbReference type="AlphaFoldDB" id="A0A5D4RJF0"/>
<dbReference type="InterPro" id="IPR001466">
    <property type="entry name" value="Beta-lactam-related"/>
</dbReference>
<dbReference type="Proteomes" id="UP000322997">
    <property type="component" value="Unassembled WGS sequence"/>
</dbReference>
<evidence type="ECO:0000313" key="2">
    <source>
        <dbReference type="EMBL" id="TYS49512.1"/>
    </source>
</evidence>
<sequence>MREERGTMLYSSRTQTGSRWSLWHLLKESKMMNQHDNEYLTQMISKRLESADIVGASVAIVEGSEVVYAEGFGLADRDSDQPMNADTLMSIQSISKNFMATSIMQLVEAGSIELDDPVVKHLPYFRTKDQAASNQITVRHILSHTAGFPEVGIANMVAPNVREIFSDTPTEFQEALDYYGLTEEELSAIETREDITRWFEKVELIGPPGSQWAYCTDAYVILADLFGKVTGMEWESHLESHVFRPLEFKRTTGTGAEEAGNSARYYMGEERIETPFPKNELAAPIGYLYSTANELGCYLAAHLNRGTTLLKSDSVTIMQKPHHLVSEEWRFGSEVRSYGLAWFTDEYKGRPIIEHGGGQMGVRSLMTMVPSLQLGIVILMNTEGTVHYDLCEGIMDFYMNE</sequence>